<evidence type="ECO:0000313" key="2">
    <source>
        <dbReference type="Proteomes" id="UP001244640"/>
    </source>
</evidence>
<keyword evidence="2" id="KW-1185">Reference proteome</keyword>
<dbReference type="EMBL" id="JAUTBA010000001">
    <property type="protein sequence ID" value="MDQ1149680.1"/>
    <property type="molecule type" value="Genomic_DNA"/>
</dbReference>
<reference evidence="1 2" key="1">
    <citation type="submission" date="2023-07" db="EMBL/GenBank/DDBJ databases">
        <title>Functional and genomic diversity of the sorghum phyllosphere microbiome.</title>
        <authorList>
            <person name="Shade A."/>
        </authorList>
    </citation>
    <scope>NUCLEOTIDE SEQUENCE [LARGE SCALE GENOMIC DNA]</scope>
    <source>
        <strain evidence="1 2">SORGH_AS_0892</strain>
    </source>
</reference>
<proteinExistence type="predicted"/>
<protein>
    <submittedName>
        <fullName evidence="1">Carbohydrate-binding DOMON domain-containing protein</fullName>
    </submittedName>
</protein>
<accession>A0ABU0U422</accession>
<dbReference type="RefSeq" id="WP_307185471.1">
    <property type="nucleotide sequence ID" value="NZ_JAUTBA010000001.1"/>
</dbReference>
<gene>
    <name evidence="1" type="ORF">QE382_001664</name>
</gene>
<organism evidence="1 2">
    <name type="scientific">Sphingobacterium zeae</name>
    <dbReference type="NCBI Taxonomy" id="1776859"/>
    <lineage>
        <taxon>Bacteria</taxon>
        <taxon>Pseudomonadati</taxon>
        <taxon>Bacteroidota</taxon>
        <taxon>Sphingobacteriia</taxon>
        <taxon>Sphingobacteriales</taxon>
        <taxon>Sphingobacteriaceae</taxon>
        <taxon>Sphingobacterium</taxon>
    </lineage>
</organism>
<dbReference type="Proteomes" id="UP001244640">
    <property type="component" value="Unassembled WGS sequence"/>
</dbReference>
<evidence type="ECO:0000313" key="1">
    <source>
        <dbReference type="EMBL" id="MDQ1149680.1"/>
    </source>
</evidence>
<name>A0ABU0U422_9SPHI</name>
<sequence>MSKKHVGEILDNIATNHPLPKVELIRLAGYGSQSTYYKHISRSDLPFRVLYKYAKVMDYNFAKEIPEFSEWIKSKNLPKIGASSIEESKLIKEKDSWKEKYFELLEKYNKLLEEQRRR</sequence>
<comment type="caution">
    <text evidence="1">The sequence shown here is derived from an EMBL/GenBank/DDBJ whole genome shotgun (WGS) entry which is preliminary data.</text>
</comment>